<gene>
    <name evidence="1" type="ORF">I6L30_16765</name>
</gene>
<proteinExistence type="predicted"/>
<dbReference type="Proteomes" id="UP000683517">
    <property type="component" value="Chromosome"/>
</dbReference>
<reference evidence="1 2" key="1">
    <citation type="submission" date="2021-06" db="EMBL/GenBank/DDBJ databases">
        <title>FDA dAtabase for Regulatory Grade micrObial Sequences (FDA-ARGOS): Supporting development and validation of Infectious Disease Dx tests.</title>
        <authorList>
            <person name="Sproer C."/>
            <person name="Gronow S."/>
            <person name="Severitt S."/>
            <person name="Schroder I."/>
            <person name="Tallon L."/>
            <person name="Sadzewicz L."/>
            <person name="Zhao X."/>
            <person name="Boylan J."/>
            <person name="Ott S."/>
            <person name="Bowen H."/>
            <person name="Vavikolanu K."/>
            <person name="Mehta A."/>
            <person name="Aluvathingal J."/>
            <person name="Nadendla S."/>
            <person name="Lowell S."/>
            <person name="Myers T."/>
            <person name="Yan Y."/>
        </authorList>
    </citation>
    <scope>NUCLEOTIDE SEQUENCE [LARGE SCALE GENOMIC DNA]</scope>
    <source>
        <strain evidence="1 2">FDAARGOS 1400</strain>
    </source>
</reference>
<dbReference type="EMBL" id="CP077365">
    <property type="protein sequence ID" value="QXB46045.1"/>
    <property type="molecule type" value="Genomic_DNA"/>
</dbReference>
<evidence type="ECO:0000313" key="1">
    <source>
        <dbReference type="EMBL" id="QXB46045.1"/>
    </source>
</evidence>
<organism evidence="1 2">
    <name type="scientific">Acinetobacter seifertii</name>
    <dbReference type="NCBI Taxonomy" id="1530123"/>
    <lineage>
        <taxon>Bacteria</taxon>
        <taxon>Pseudomonadati</taxon>
        <taxon>Pseudomonadota</taxon>
        <taxon>Gammaproteobacteria</taxon>
        <taxon>Moraxellales</taxon>
        <taxon>Moraxellaceae</taxon>
        <taxon>Acinetobacter</taxon>
        <taxon>Acinetobacter calcoaceticus/baumannii complex</taxon>
    </lineage>
</organism>
<sequence>MSENIKGSINLQNKLKKLSDDKKINKVISDVEKKAVSSKDAKELMIKALQNEFINKL</sequence>
<evidence type="ECO:0008006" key="3">
    <source>
        <dbReference type="Google" id="ProtNLM"/>
    </source>
</evidence>
<protein>
    <recommendedName>
        <fullName evidence="3">Anti-sigma-28 factor FlgM C-terminal domain-containing protein</fullName>
    </recommendedName>
</protein>
<dbReference type="RefSeq" id="WP_216984763.1">
    <property type="nucleotide sequence ID" value="NZ_CP077365.1"/>
</dbReference>
<name>A0ABX8L502_9GAMM</name>
<evidence type="ECO:0000313" key="2">
    <source>
        <dbReference type="Proteomes" id="UP000683517"/>
    </source>
</evidence>
<accession>A0ABX8L502</accession>
<keyword evidence="2" id="KW-1185">Reference proteome</keyword>